<dbReference type="InterPro" id="IPR010998">
    <property type="entry name" value="Integrase_recombinase_N"/>
</dbReference>
<accession>A0ABD5U604</accession>
<dbReference type="Gene3D" id="1.10.443.10">
    <property type="entry name" value="Intergrase catalytic core"/>
    <property type="match status" value="1"/>
</dbReference>
<keyword evidence="2" id="KW-0233">DNA recombination</keyword>
<dbReference type="PROSITE" id="PS51898">
    <property type="entry name" value="TYR_RECOMBINASE"/>
    <property type="match status" value="1"/>
</dbReference>
<evidence type="ECO:0000256" key="1">
    <source>
        <dbReference type="ARBA" id="ARBA00023125"/>
    </source>
</evidence>
<dbReference type="SUPFAM" id="SSF56349">
    <property type="entry name" value="DNA breaking-rejoining enzymes"/>
    <property type="match status" value="1"/>
</dbReference>
<keyword evidence="7" id="KW-1185">Reference proteome</keyword>
<dbReference type="InterPro" id="IPR050090">
    <property type="entry name" value="Tyrosine_recombinase_XerCD"/>
</dbReference>
<dbReference type="InterPro" id="IPR013762">
    <property type="entry name" value="Integrase-like_cat_sf"/>
</dbReference>
<dbReference type="CDD" id="cd00397">
    <property type="entry name" value="DNA_BRE_C"/>
    <property type="match status" value="1"/>
</dbReference>
<comment type="caution">
    <text evidence="6">The sequence shown here is derived from an EMBL/GenBank/DDBJ whole genome shotgun (WGS) entry which is preliminary data.</text>
</comment>
<feature type="domain" description="Tyr recombinase" evidence="4">
    <location>
        <begin position="154"/>
        <end position="365"/>
    </location>
</feature>
<evidence type="ECO:0000256" key="3">
    <source>
        <dbReference type="PROSITE-ProRule" id="PRU01248"/>
    </source>
</evidence>
<dbReference type="PROSITE" id="PS51900">
    <property type="entry name" value="CB"/>
    <property type="match status" value="1"/>
</dbReference>
<feature type="domain" description="Core-binding (CB)" evidence="5">
    <location>
        <begin position="41"/>
        <end position="125"/>
    </location>
</feature>
<name>A0ABD5U604_9EURY</name>
<evidence type="ECO:0000313" key="6">
    <source>
        <dbReference type="EMBL" id="MFC6826518.1"/>
    </source>
</evidence>
<reference evidence="6 7" key="1">
    <citation type="journal article" date="2019" name="Int. J. Syst. Evol. Microbiol.">
        <title>The Global Catalogue of Microorganisms (GCM) 10K type strain sequencing project: providing services to taxonomists for standard genome sequencing and annotation.</title>
        <authorList>
            <consortium name="The Broad Institute Genomics Platform"/>
            <consortium name="The Broad Institute Genome Sequencing Center for Infectious Disease"/>
            <person name="Wu L."/>
            <person name="Ma J."/>
        </authorList>
    </citation>
    <scope>NUCLEOTIDE SEQUENCE [LARGE SCALE GENOMIC DNA]</scope>
    <source>
        <strain evidence="6 7">YIM 94188</strain>
    </source>
</reference>
<dbReference type="InterPro" id="IPR011010">
    <property type="entry name" value="DNA_brk_join_enz"/>
</dbReference>
<dbReference type="AlphaFoldDB" id="A0ABD5U604"/>
<proteinExistence type="predicted"/>
<evidence type="ECO:0000259" key="4">
    <source>
        <dbReference type="PROSITE" id="PS51898"/>
    </source>
</evidence>
<sequence>MSDDLTTAGEASSTEKIAAAFGKTTDPLAEFEETFQDIDVDPFVPFIKEVLLPKGLHRHTHRNYRAVFRDWREHMEREGRHPACPSDEHVIRFIDWQLSPDGANNHPRTVKGKLRKLNRAYRYWQELAAFPHPQDYNPFTLARKKVNLEVPDGKQHRRISVEELQEMVEGVTHLRNRAIICFQFKLGLRAGEVSNIKLRDIAMENSEIRRHYPEMGAEDRLAGRENAIYIPPNDERPGNKSGRARMLPLDGELRRLLARYLLVRPDNGDPWLFLSETSHSQMDHKGVNSVWKNEFHPEYAETETYRPITSHFGRHRFSTWWRVEQDVNRELVKYMRGDSVEKGSMEEPIDAYLHTYYEDIEDLYRENIYRLGI</sequence>
<dbReference type="GO" id="GO:0003677">
    <property type="term" value="F:DNA binding"/>
    <property type="evidence" value="ECO:0007669"/>
    <property type="project" value="UniProtKB-UniRule"/>
</dbReference>
<dbReference type="Gene3D" id="1.10.150.130">
    <property type="match status" value="1"/>
</dbReference>
<organism evidence="6 7">
    <name type="scientific">Halopelagius fulvigenes</name>
    <dbReference type="NCBI Taxonomy" id="1198324"/>
    <lineage>
        <taxon>Archaea</taxon>
        <taxon>Methanobacteriati</taxon>
        <taxon>Methanobacteriota</taxon>
        <taxon>Stenosarchaea group</taxon>
        <taxon>Halobacteria</taxon>
        <taxon>Halobacteriales</taxon>
        <taxon>Haloferacaceae</taxon>
    </lineage>
</organism>
<evidence type="ECO:0000259" key="5">
    <source>
        <dbReference type="PROSITE" id="PS51900"/>
    </source>
</evidence>
<keyword evidence="1 3" id="KW-0238">DNA-binding</keyword>
<dbReference type="PANTHER" id="PTHR30349:SF92">
    <property type="entry name" value="SITE-SPECIFIC RECOMBINASE"/>
    <property type="match status" value="1"/>
</dbReference>
<dbReference type="RefSeq" id="WP_379698250.1">
    <property type="nucleotide sequence ID" value="NZ_JBHSXH010000015.1"/>
</dbReference>
<dbReference type="Proteomes" id="UP001596408">
    <property type="component" value="Unassembled WGS sequence"/>
</dbReference>
<dbReference type="EMBL" id="JBHSXH010000015">
    <property type="protein sequence ID" value="MFC6826518.1"/>
    <property type="molecule type" value="Genomic_DNA"/>
</dbReference>
<evidence type="ECO:0000256" key="2">
    <source>
        <dbReference type="ARBA" id="ARBA00023172"/>
    </source>
</evidence>
<dbReference type="InterPro" id="IPR044068">
    <property type="entry name" value="CB"/>
</dbReference>
<dbReference type="InterPro" id="IPR002104">
    <property type="entry name" value="Integrase_catalytic"/>
</dbReference>
<protein>
    <submittedName>
        <fullName evidence="6">Tyrosine-type recombinase/integrase</fullName>
    </submittedName>
</protein>
<dbReference type="Pfam" id="PF00589">
    <property type="entry name" value="Phage_integrase"/>
    <property type="match status" value="1"/>
</dbReference>
<dbReference type="PANTHER" id="PTHR30349">
    <property type="entry name" value="PHAGE INTEGRASE-RELATED"/>
    <property type="match status" value="1"/>
</dbReference>
<evidence type="ECO:0000313" key="7">
    <source>
        <dbReference type="Proteomes" id="UP001596408"/>
    </source>
</evidence>
<gene>
    <name evidence="6" type="ORF">ACFQEV_16165</name>
</gene>
<dbReference type="GO" id="GO:0006310">
    <property type="term" value="P:DNA recombination"/>
    <property type="evidence" value="ECO:0007669"/>
    <property type="project" value="UniProtKB-KW"/>
</dbReference>